<evidence type="ECO:0000256" key="1">
    <source>
        <dbReference type="ARBA" id="ARBA00008857"/>
    </source>
</evidence>
<comment type="similarity">
    <text evidence="1">Belongs to the 'phage' integrase family.</text>
</comment>
<dbReference type="Gene3D" id="3.30.160.390">
    <property type="entry name" value="Integrase, DNA-binding domain"/>
    <property type="match status" value="1"/>
</dbReference>
<evidence type="ECO:0000256" key="2">
    <source>
        <dbReference type="ARBA" id="ARBA00022908"/>
    </source>
</evidence>
<feature type="domain" description="Tyr recombinase" evidence="5">
    <location>
        <begin position="199"/>
        <end position="378"/>
    </location>
</feature>
<gene>
    <name evidence="6" type="ORF">Lnau_2901</name>
</gene>
<evidence type="ECO:0000313" key="6">
    <source>
        <dbReference type="EMBL" id="KTD33253.1"/>
    </source>
</evidence>
<dbReference type="GO" id="GO:0015074">
    <property type="term" value="P:DNA integration"/>
    <property type="evidence" value="ECO:0007669"/>
    <property type="project" value="UniProtKB-KW"/>
</dbReference>
<dbReference type="Pfam" id="PF22022">
    <property type="entry name" value="Phage_int_M"/>
    <property type="match status" value="1"/>
</dbReference>
<proteinExistence type="inferred from homology"/>
<dbReference type="GO" id="GO:0006310">
    <property type="term" value="P:DNA recombination"/>
    <property type="evidence" value="ECO:0007669"/>
    <property type="project" value="UniProtKB-KW"/>
</dbReference>
<keyword evidence="4" id="KW-0233">DNA recombination</keyword>
<dbReference type="Pfam" id="PF13356">
    <property type="entry name" value="Arm-DNA-bind_3"/>
    <property type="match status" value="1"/>
</dbReference>
<dbReference type="InterPro" id="IPR050808">
    <property type="entry name" value="Phage_Integrase"/>
</dbReference>
<keyword evidence="2" id="KW-0229">DNA integration</keyword>
<dbReference type="EMBL" id="LNYO01000024">
    <property type="protein sequence ID" value="KTD33253.1"/>
    <property type="molecule type" value="Genomic_DNA"/>
</dbReference>
<keyword evidence="3" id="KW-0238">DNA-binding</keyword>
<dbReference type="Gene3D" id="1.10.150.130">
    <property type="match status" value="1"/>
</dbReference>
<dbReference type="Gene3D" id="1.10.443.10">
    <property type="entry name" value="Intergrase catalytic core"/>
    <property type="match status" value="1"/>
</dbReference>
<dbReference type="Pfam" id="PF00589">
    <property type="entry name" value="Phage_integrase"/>
    <property type="match status" value="1"/>
</dbReference>
<dbReference type="InterPro" id="IPR013762">
    <property type="entry name" value="Integrase-like_cat_sf"/>
</dbReference>
<dbReference type="InterPro" id="IPR053876">
    <property type="entry name" value="Phage_int_M"/>
</dbReference>
<sequence>MGNFTDTYIKGMKPKASRYEEYEGGGFGIRVTPNGIKSWIYRYKMADKTDRITLGHYPAMSLASAKKRFIELSELRREGHNPKELIQQDKEKESNTVKKLVLAWYSGYIEKERKQPQQIKQLIDADILPLLGDIELTKLSHALVTSALDKIVTRGSPVHANKVLAALKQAFSYGVRRGAMTENPAMLLQARDIGGIEKPRDRYLTTNEIKTLLLFLDSNNNRMSLQTKLAIKIILHTGIRSGELRLATWSEIDYQNSLWTIPKEHTKQDEIMRIHLTEPVKTMFQELQSVSDSEFILSAKENEPLSPKALSRAINRIQERVGIPHWTAHDLRRSFCTQLGETLHVDPVVIEKCLGHKMPKIMATYNRNEMLHQRKEALTRWSDYLEFLLQENVIPITFSKCS</sequence>
<dbReference type="GO" id="GO:0003677">
    <property type="term" value="F:DNA binding"/>
    <property type="evidence" value="ECO:0007669"/>
    <property type="project" value="UniProtKB-KW"/>
</dbReference>
<protein>
    <submittedName>
        <fullName evidence="6">Integrase</fullName>
    </submittedName>
</protein>
<evidence type="ECO:0000313" key="7">
    <source>
        <dbReference type="Proteomes" id="UP000054725"/>
    </source>
</evidence>
<dbReference type="InterPro" id="IPR011010">
    <property type="entry name" value="DNA_brk_join_enz"/>
</dbReference>
<dbReference type="PANTHER" id="PTHR30629">
    <property type="entry name" value="PROPHAGE INTEGRASE"/>
    <property type="match status" value="1"/>
</dbReference>
<dbReference type="PROSITE" id="PS51898">
    <property type="entry name" value="TYR_RECOMBINASE"/>
    <property type="match status" value="1"/>
</dbReference>
<evidence type="ECO:0000256" key="3">
    <source>
        <dbReference type="ARBA" id="ARBA00023125"/>
    </source>
</evidence>
<dbReference type="CDD" id="cd00801">
    <property type="entry name" value="INT_P4_C"/>
    <property type="match status" value="1"/>
</dbReference>
<dbReference type="STRING" id="45070.Lnau_2901"/>
<dbReference type="Proteomes" id="UP000054725">
    <property type="component" value="Unassembled WGS sequence"/>
</dbReference>
<dbReference type="OrthoDB" id="9795573at2"/>
<dbReference type="AlphaFoldDB" id="A0A0W0WLP4"/>
<dbReference type="SUPFAM" id="SSF56349">
    <property type="entry name" value="DNA breaking-rejoining enzymes"/>
    <property type="match status" value="1"/>
</dbReference>
<dbReference type="InterPro" id="IPR010998">
    <property type="entry name" value="Integrase_recombinase_N"/>
</dbReference>
<accession>A0A0W0WLP4</accession>
<reference evidence="6 7" key="1">
    <citation type="submission" date="2015-11" db="EMBL/GenBank/DDBJ databases">
        <title>Genomic analysis of 38 Legionella species identifies large and diverse effector repertoires.</title>
        <authorList>
            <person name="Burstein D."/>
            <person name="Amaro F."/>
            <person name="Zusman T."/>
            <person name="Lifshitz Z."/>
            <person name="Cohen O."/>
            <person name="Gilbert J.A."/>
            <person name="Pupko T."/>
            <person name="Shuman H.A."/>
            <person name="Segal G."/>
        </authorList>
    </citation>
    <scope>NUCLEOTIDE SEQUENCE [LARGE SCALE GENOMIC DNA]</scope>
    <source>
        <strain evidence="6 7">ATCC 49506</strain>
    </source>
</reference>
<organism evidence="6 7">
    <name type="scientific">Legionella nautarum</name>
    <dbReference type="NCBI Taxonomy" id="45070"/>
    <lineage>
        <taxon>Bacteria</taxon>
        <taxon>Pseudomonadati</taxon>
        <taxon>Pseudomonadota</taxon>
        <taxon>Gammaproteobacteria</taxon>
        <taxon>Legionellales</taxon>
        <taxon>Legionellaceae</taxon>
        <taxon>Legionella</taxon>
    </lineage>
</organism>
<dbReference type="PANTHER" id="PTHR30629:SF2">
    <property type="entry name" value="PROPHAGE INTEGRASE INTS-RELATED"/>
    <property type="match status" value="1"/>
</dbReference>
<dbReference type="RefSeq" id="WP_058505858.1">
    <property type="nucleotide sequence ID" value="NZ_CAAAIF010000003.1"/>
</dbReference>
<dbReference type="PATRIC" id="fig|45070.6.peg.3059"/>
<evidence type="ECO:0000259" key="5">
    <source>
        <dbReference type="PROSITE" id="PS51898"/>
    </source>
</evidence>
<dbReference type="InterPro" id="IPR025166">
    <property type="entry name" value="Integrase_DNA_bind_dom"/>
</dbReference>
<dbReference type="InterPro" id="IPR038488">
    <property type="entry name" value="Integrase_DNA-bd_sf"/>
</dbReference>
<dbReference type="InterPro" id="IPR002104">
    <property type="entry name" value="Integrase_catalytic"/>
</dbReference>
<name>A0A0W0WLP4_9GAMM</name>
<keyword evidence="7" id="KW-1185">Reference proteome</keyword>
<comment type="caution">
    <text evidence="6">The sequence shown here is derived from an EMBL/GenBank/DDBJ whole genome shotgun (WGS) entry which is preliminary data.</text>
</comment>
<evidence type="ECO:0000256" key="4">
    <source>
        <dbReference type="ARBA" id="ARBA00023172"/>
    </source>
</evidence>